<keyword evidence="2" id="KW-0597">Phosphoprotein</keyword>
<name>A0A671Y154_SPAAU</name>
<feature type="compositionally biased region" description="Polar residues" evidence="5">
    <location>
        <begin position="61"/>
        <end position="70"/>
    </location>
</feature>
<dbReference type="InterPro" id="IPR043441">
    <property type="entry name" value="Tjap1/BEGAIN"/>
</dbReference>
<dbReference type="Pfam" id="PF15453">
    <property type="entry name" value="Pilt"/>
    <property type="match status" value="1"/>
</dbReference>
<accession>A0A671Y154</accession>
<feature type="region of interest" description="Disordered" evidence="5">
    <location>
        <begin position="1"/>
        <end position="88"/>
    </location>
</feature>
<feature type="compositionally biased region" description="Low complexity" evidence="5">
    <location>
        <begin position="712"/>
        <end position="721"/>
    </location>
</feature>
<reference evidence="7" key="2">
    <citation type="submission" date="2025-08" db="UniProtKB">
        <authorList>
            <consortium name="Ensembl"/>
        </authorList>
    </citation>
    <scope>IDENTIFICATION</scope>
</reference>
<feature type="compositionally biased region" description="Polar residues" evidence="5">
    <location>
        <begin position="785"/>
        <end position="801"/>
    </location>
</feature>
<evidence type="ECO:0000259" key="6">
    <source>
        <dbReference type="Pfam" id="PF15453"/>
    </source>
</evidence>
<dbReference type="GO" id="GO:0005802">
    <property type="term" value="C:trans-Golgi network"/>
    <property type="evidence" value="ECO:0007669"/>
    <property type="project" value="TreeGrafter"/>
</dbReference>
<feature type="compositionally biased region" description="Basic residues" evidence="5">
    <location>
        <begin position="947"/>
        <end position="959"/>
    </location>
</feature>
<dbReference type="GO" id="GO:0016020">
    <property type="term" value="C:membrane"/>
    <property type="evidence" value="ECO:0007669"/>
    <property type="project" value="UniProtKB-SubCell"/>
</dbReference>
<feature type="compositionally biased region" description="Acidic residues" evidence="5">
    <location>
        <begin position="904"/>
        <end position="915"/>
    </location>
</feature>
<comment type="subcellular location">
    <subcellularLocation>
        <location evidence="1">Membrane</location>
        <topology evidence="1">Peripheral membrane protein</topology>
    </subcellularLocation>
</comment>
<evidence type="ECO:0000256" key="4">
    <source>
        <dbReference type="SAM" id="Coils"/>
    </source>
</evidence>
<dbReference type="Proteomes" id="UP000472265">
    <property type="component" value="Chromosome 15"/>
</dbReference>
<feature type="region of interest" description="Disordered" evidence="5">
    <location>
        <begin position="708"/>
        <end position="765"/>
    </location>
</feature>
<feature type="compositionally biased region" description="Low complexity" evidence="5">
    <location>
        <begin position="49"/>
        <end position="60"/>
    </location>
</feature>
<keyword evidence="8" id="KW-1185">Reference proteome</keyword>
<keyword evidence="3" id="KW-0472">Membrane</keyword>
<dbReference type="CTD" id="93643"/>
<feature type="compositionally biased region" description="Low complexity" evidence="5">
    <location>
        <begin position="621"/>
        <end position="637"/>
    </location>
</feature>
<feature type="compositionally biased region" description="Polar residues" evidence="5">
    <location>
        <begin position="37"/>
        <end position="48"/>
    </location>
</feature>
<feature type="domain" description="Tight junction-associated protein 1" evidence="6">
    <location>
        <begin position="616"/>
        <end position="973"/>
    </location>
</feature>
<dbReference type="InParanoid" id="A0A671Y154"/>
<feature type="region of interest" description="Disordered" evidence="5">
    <location>
        <begin position="783"/>
        <end position="974"/>
    </location>
</feature>
<feature type="compositionally biased region" description="Basic residues" evidence="5">
    <location>
        <begin position="138"/>
        <end position="156"/>
    </location>
</feature>
<feature type="compositionally biased region" description="Gly residues" evidence="5">
    <location>
        <begin position="638"/>
        <end position="647"/>
    </location>
</feature>
<feature type="region of interest" description="Disordered" evidence="5">
    <location>
        <begin position="261"/>
        <end position="302"/>
    </location>
</feature>
<dbReference type="AlphaFoldDB" id="A0A671Y154"/>
<dbReference type="GeneID" id="115596638"/>
<dbReference type="Ensembl" id="ENSSAUT00010060114.1">
    <property type="protein sequence ID" value="ENSSAUP00010057250.1"/>
    <property type="gene ID" value="ENSSAUG00010023428.1"/>
</dbReference>
<feature type="compositionally biased region" description="Polar residues" evidence="5">
    <location>
        <begin position="964"/>
        <end position="974"/>
    </location>
</feature>
<feature type="compositionally biased region" description="Basic and acidic residues" evidence="5">
    <location>
        <begin position="870"/>
        <end position="880"/>
    </location>
</feature>
<evidence type="ECO:0000256" key="3">
    <source>
        <dbReference type="ARBA" id="ARBA00023136"/>
    </source>
</evidence>
<dbReference type="InterPro" id="IPR043470">
    <property type="entry name" value="Tjap1_dom"/>
</dbReference>
<organism evidence="7 8">
    <name type="scientific">Sparus aurata</name>
    <name type="common">Gilthead sea bream</name>
    <dbReference type="NCBI Taxonomy" id="8175"/>
    <lineage>
        <taxon>Eukaryota</taxon>
        <taxon>Metazoa</taxon>
        <taxon>Chordata</taxon>
        <taxon>Craniata</taxon>
        <taxon>Vertebrata</taxon>
        <taxon>Euteleostomi</taxon>
        <taxon>Actinopterygii</taxon>
        <taxon>Neopterygii</taxon>
        <taxon>Teleostei</taxon>
        <taxon>Neoteleostei</taxon>
        <taxon>Acanthomorphata</taxon>
        <taxon>Eupercaria</taxon>
        <taxon>Spariformes</taxon>
        <taxon>Sparidae</taxon>
        <taxon>Sparus</taxon>
    </lineage>
</organism>
<feature type="compositionally biased region" description="Polar residues" evidence="5">
    <location>
        <begin position="833"/>
        <end position="846"/>
    </location>
</feature>
<feature type="compositionally biased region" description="Basic and acidic residues" evidence="5">
    <location>
        <begin position="851"/>
        <end position="863"/>
    </location>
</feature>
<feature type="region of interest" description="Disordered" evidence="5">
    <location>
        <begin position="538"/>
        <end position="559"/>
    </location>
</feature>
<feature type="region of interest" description="Disordered" evidence="5">
    <location>
        <begin position="613"/>
        <end position="670"/>
    </location>
</feature>
<evidence type="ECO:0000256" key="1">
    <source>
        <dbReference type="ARBA" id="ARBA00004170"/>
    </source>
</evidence>
<reference evidence="7" key="3">
    <citation type="submission" date="2025-09" db="UniProtKB">
        <authorList>
            <consortium name="Ensembl"/>
        </authorList>
    </citation>
    <scope>IDENTIFICATION</scope>
</reference>
<evidence type="ECO:0000256" key="2">
    <source>
        <dbReference type="ARBA" id="ARBA00022553"/>
    </source>
</evidence>
<gene>
    <name evidence="7" type="primary">tjap1</name>
</gene>
<dbReference type="PANTHER" id="PTHR28664:SF3">
    <property type="entry name" value="TIGHT JUNCTION-ASSOCIATED PROTEIN 1"/>
    <property type="match status" value="1"/>
</dbReference>
<feature type="compositionally biased region" description="Low complexity" evidence="5">
    <location>
        <begin position="739"/>
        <end position="749"/>
    </location>
</feature>
<dbReference type="GO" id="GO:0007030">
    <property type="term" value="P:Golgi organization"/>
    <property type="evidence" value="ECO:0007669"/>
    <property type="project" value="TreeGrafter"/>
</dbReference>
<evidence type="ECO:0000313" key="7">
    <source>
        <dbReference type="Ensembl" id="ENSSAUP00010057250.1"/>
    </source>
</evidence>
<feature type="compositionally biased region" description="Pro residues" evidence="5">
    <location>
        <begin position="656"/>
        <end position="665"/>
    </location>
</feature>
<evidence type="ECO:0000256" key="5">
    <source>
        <dbReference type="SAM" id="MobiDB-lite"/>
    </source>
</evidence>
<dbReference type="PANTHER" id="PTHR28664">
    <property type="entry name" value="TIGHT JUNCTION-ASSOCIATED PROTEIN 1"/>
    <property type="match status" value="1"/>
</dbReference>
<feature type="region of interest" description="Disordered" evidence="5">
    <location>
        <begin position="191"/>
        <end position="234"/>
    </location>
</feature>
<proteinExistence type="predicted"/>
<protein>
    <submittedName>
        <fullName evidence="7">Tight junction associated protein 1 (peripheral)</fullName>
    </submittedName>
</protein>
<evidence type="ECO:0000313" key="8">
    <source>
        <dbReference type="Proteomes" id="UP000472265"/>
    </source>
</evidence>
<feature type="region of interest" description="Disordered" evidence="5">
    <location>
        <begin position="122"/>
        <end position="171"/>
    </location>
</feature>
<dbReference type="RefSeq" id="XP_030297748.1">
    <property type="nucleotide sequence ID" value="XM_030441888.1"/>
</dbReference>
<reference evidence="7" key="1">
    <citation type="submission" date="2021-04" db="EMBL/GenBank/DDBJ databases">
        <authorList>
            <consortium name="Wellcome Sanger Institute Data Sharing"/>
        </authorList>
    </citation>
    <scope>NUCLEOTIDE SEQUENCE [LARGE SCALE GENOMIC DNA]</scope>
</reference>
<feature type="coiled-coil region" evidence="4">
    <location>
        <begin position="383"/>
        <end position="509"/>
    </location>
</feature>
<dbReference type="GeneTree" id="ENSGT00940000164045"/>
<keyword evidence="4" id="KW-0175">Coiled coil</keyword>
<sequence length="974" mass="107904">MTSAAPARKPYRKAPPQHRETRHALPVAPPPPAPQHDINQVKQHTLNTPSSSLQLLPHLQTAASKQPQSSRLRHGPRTSPPLLSDSELDVSSLSSLELCIPPPPLFSSHSQRPNRTRTAAVGVTTSPHHAGYRSPSAARKHSPTRCSRERHIRPHRTQTATHPKSILKQPASLGVEHAYDIIRKSKSVELLDDSRGRGSSVRHPPTRSLDRSEQRVAASRRSSEPPSPSRTNWNWKMQALQEKVRFSNFLDEITSRVMSPANLTLLGRTPSKEQESPAPQRRRSTHRKQQAEGPSTDRTRRWDDWLASMQQSASWYQPLQGEGPKSDIIEGARPKEEVLGGNRGIKMEVLETKEPPRHKHRLPVSNQSLLKHVKEALSDSDRIRILQQQNEDLQRRLSHSTHKMEAMEAEFDGNRHYMEAELSRTRDDLDKMRDKFRRLQNSYTASQRANQDLEEKLHALLRKVERDKKTMDQEIVELTNKLLDAKNTIDRLEELNERYRQDCNLAVQLLKCNKSHFRNHKFADLPYELQDMLNKHMKSSLPERGPAPGSQDPDTLSLTPADVVPTSVIARVLEKPEPLVLNSAQSSSCGRPVAEDVFVHVDMTGPAAAEVRGRENGGGQEAAQQNGSCRSQSSLDGQSGGEEGGGAASFEKLNPYPAPPPPHPLYPGRKVIEFSSDDKVKIPKNSPLPNCTYATRQAISLSLVQNDDERLAPGSPAPSSSSGGGVHQRTPPSQRDAASEPLSSQSSPFSSPPQAPSVLASSGSSEEDLLANWQRMFVEKMAPSSDGSVVHRTSFSSQTALELQRRRPTPGGGASSSSDRHRAAYSDGEEGSSARSWTPSRGSSLDTDTDTEARSGRRGRYGDGDGSTEEGERLLMHLEDDGGSGDTAVTMATSPVDARRQELEQEEDEEEEESSAEERDVLPHDLPVISPRLLDFDPALGPQRPQKSPKRMGVHHLHRKDSLTRAQEQGTLLD</sequence>